<dbReference type="PRINTS" id="PR00315">
    <property type="entry name" value="ELONGATNFCT"/>
</dbReference>
<dbReference type="CDD" id="cd04168">
    <property type="entry name" value="TetM_like"/>
    <property type="match status" value="1"/>
</dbReference>
<keyword evidence="6" id="KW-1185">Reference proteome</keyword>
<dbReference type="Pfam" id="PF22042">
    <property type="entry name" value="EF-G_D2"/>
    <property type="match status" value="1"/>
</dbReference>
<dbReference type="SMART" id="SM00889">
    <property type="entry name" value="EFG_IV"/>
    <property type="match status" value="1"/>
</dbReference>
<dbReference type="InterPro" id="IPR020568">
    <property type="entry name" value="Ribosomal_Su5_D2-typ_SF"/>
</dbReference>
<dbReference type="InterPro" id="IPR014721">
    <property type="entry name" value="Ribsml_uS5_D2-typ_fold_subgr"/>
</dbReference>
<keyword evidence="1" id="KW-0547">Nucleotide-binding</keyword>
<name>A0ABV6VFV5_9ACTN</name>
<dbReference type="Gene3D" id="2.40.30.10">
    <property type="entry name" value="Translation factors"/>
    <property type="match status" value="1"/>
</dbReference>
<dbReference type="PRINTS" id="PR01037">
    <property type="entry name" value="TCRTETOQM"/>
</dbReference>
<organism evidence="5 6">
    <name type="scientific">Streptacidiphilus alkalitolerans</name>
    <dbReference type="NCBI Taxonomy" id="3342712"/>
    <lineage>
        <taxon>Bacteria</taxon>
        <taxon>Bacillati</taxon>
        <taxon>Actinomycetota</taxon>
        <taxon>Actinomycetes</taxon>
        <taxon>Kitasatosporales</taxon>
        <taxon>Streptomycetaceae</taxon>
        <taxon>Streptacidiphilus</taxon>
    </lineage>
</organism>
<proteinExistence type="predicted"/>
<evidence type="ECO:0000256" key="2">
    <source>
        <dbReference type="ARBA" id="ARBA00022917"/>
    </source>
</evidence>
<dbReference type="PANTHER" id="PTHR43261">
    <property type="entry name" value="TRANSLATION ELONGATION FACTOR G-RELATED"/>
    <property type="match status" value="1"/>
</dbReference>
<dbReference type="CDD" id="cd01684">
    <property type="entry name" value="Tet_like_IV"/>
    <property type="match status" value="1"/>
</dbReference>
<dbReference type="InterPro" id="IPR053905">
    <property type="entry name" value="EF-G-like_DII"/>
</dbReference>
<dbReference type="SUPFAM" id="SSF54211">
    <property type="entry name" value="Ribosomal protein S5 domain 2-like"/>
    <property type="match status" value="1"/>
</dbReference>
<dbReference type="PROSITE" id="PS51722">
    <property type="entry name" value="G_TR_2"/>
    <property type="match status" value="1"/>
</dbReference>
<evidence type="ECO:0000313" key="5">
    <source>
        <dbReference type="EMBL" id="MFC1412601.1"/>
    </source>
</evidence>
<dbReference type="PANTHER" id="PTHR43261:SF1">
    <property type="entry name" value="RIBOSOME-RELEASING FACTOR 2, MITOCHONDRIAL"/>
    <property type="match status" value="1"/>
</dbReference>
<accession>A0ABV6VFV5</accession>
<dbReference type="InterPro" id="IPR035647">
    <property type="entry name" value="EFG_III/V"/>
</dbReference>
<evidence type="ECO:0000256" key="3">
    <source>
        <dbReference type="ARBA" id="ARBA00023134"/>
    </source>
</evidence>
<dbReference type="NCBIfam" id="TIGR00231">
    <property type="entry name" value="small_GTP"/>
    <property type="match status" value="1"/>
</dbReference>
<dbReference type="InterPro" id="IPR005225">
    <property type="entry name" value="Small_GTP-bd"/>
</dbReference>
<dbReference type="Pfam" id="PF14492">
    <property type="entry name" value="EFG_III"/>
    <property type="match status" value="1"/>
</dbReference>
<protein>
    <submittedName>
        <fullName evidence="5">GTP-binding protein</fullName>
    </submittedName>
</protein>
<dbReference type="InterPro" id="IPR000640">
    <property type="entry name" value="EFG_V-like"/>
</dbReference>
<dbReference type="Pfam" id="PF03764">
    <property type="entry name" value="EFG_IV"/>
    <property type="match status" value="1"/>
</dbReference>
<reference evidence="5 6" key="1">
    <citation type="submission" date="2024-09" db="EMBL/GenBank/DDBJ databases">
        <authorList>
            <person name="Lee S.D."/>
        </authorList>
    </citation>
    <scope>NUCLEOTIDE SEQUENCE [LARGE SCALE GENOMIC DNA]</scope>
    <source>
        <strain evidence="5 6">N1-1</strain>
    </source>
</reference>
<dbReference type="InterPro" id="IPR027417">
    <property type="entry name" value="P-loop_NTPase"/>
</dbReference>
<dbReference type="Pfam" id="PF00679">
    <property type="entry name" value="EFG_C"/>
    <property type="match status" value="1"/>
</dbReference>
<dbReference type="InterPro" id="IPR005517">
    <property type="entry name" value="Transl_elong_EFG/EF2_IV"/>
</dbReference>
<dbReference type="InterPro" id="IPR000795">
    <property type="entry name" value="T_Tr_GTP-bd_dom"/>
</dbReference>
<dbReference type="Gene3D" id="3.40.50.300">
    <property type="entry name" value="P-loop containing nucleotide triphosphate hydrolases"/>
    <property type="match status" value="1"/>
</dbReference>
<comment type="caution">
    <text evidence="5">The sequence shown here is derived from an EMBL/GenBank/DDBJ whole genome shotgun (WGS) entry which is preliminary data.</text>
</comment>
<dbReference type="InterPro" id="IPR031157">
    <property type="entry name" value="G_TR_CS"/>
</dbReference>
<dbReference type="Proteomes" id="UP001592582">
    <property type="component" value="Unassembled WGS sequence"/>
</dbReference>
<dbReference type="PROSITE" id="PS00301">
    <property type="entry name" value="G_TR_1"/>
    <property type="match status" value="1"/>
</dbReference>
<dbReference type="SUPFAM" id="SSF52540">
    <property type="entry name" value="P-loop containing nucleoside triphosphate hydrolases"/>
    <property type="match status" value="1"/>
</dbReference>
<dbReference type="EMBL" id="JBHEZX010000012">
    <property type="protein sequence ID" value="MFC1412601.1"/>
    <property type="molecule type" value="Genomic_DNA"/>
</dbReference>
<evidence type="ECO:0000259" key="4">
    <source>
        <dbReference type="PROSITE" id="PS51722"/>
    </source>
</evidence>
<sequence length="655" mass="69314">MRTLNLGILAHVDAGKTSLTERLLHSVGVIDEIGSVDRGSTQTDSLALERQRGITIKSAVVSFVVDGITVNLIDTPGHPDFIAEVERVLGVLDGAVLVVSAVEGVQAQTRVLMRTLRRLRVPTLVFVNKVDRAGARYEELLRGIAAKLTPAIVPMGAVTGLGTRDAAVRPHTADDAGFTARLVDLLADHDDAFLADYVRDEASASQDRRLRGELAAQTGRALVHPVFFGSAITGAGVDSLVNGISGLLPAAEGDPGGPVAGTVFKVERGPAGEKIACVRLFSGTVRVRDLLRFGRAGQHLGEEKVTAISVFERGAAVPCGSVGAGRIGRLWGLGDIRIGDTLGDPQVTGPAAAHHFAPPSLETVVVPRRRADAGALHVALTQLAEQDPLIGLRQDGIRQELSLSLYGEVQKEVIQETLAEDFGIDVEFRGTTTICTERLLGTGAAAEIIHQEPNPFLATVGLRVEPAPVGSGVEFGLGVELGSMPYAFFKAVEETVRETLLQGIHGWEVPDCRVTMTHSGYAPRQSHSHAVFDKSMSSTAGDFRLLTPLVLRAALEQAGTVVCEPMHRFHLEVPADTFGAVLPALTRLGAVPGAPVTEGASYLLRGDIPAASVHRLEQQFPALTGGEGVLESAFDHYRPVPGGHARSNRTCPVPP</sequence>
<gene>
    <name evidence="5" type="ORF">ACEZDG_25360</name>
</gene>
<keyword evidence="3" id="KW-0342">GTP-binding</keyword>
<dbReference type="SUPFAM" id="SSF50447">
    <property type="entry name" value="Translation proteins"/>
    <property type="match status" value="1"/>
</dbReference>
<dbReference type="RefSeq" id="WP_380513443.1">
    <property type="nucleotide sequence ID" value="NZ_JBHEZX010000012.1"/>
</dbReference>
<dbReference type="InterPro" id="IPR041095">
    <property type="entry name" value="EFG_II"/>
</dbReference>
<dbReference type="SUPFAM" id="SSF54980">
    <property type="entry name" value="EF-G C-terminal domain-like"/>
    <property type="match status" value="2"/>
</dbReference>
<evidence type="ECO:0000256" key="1">
    <source>
        <dbReference type="ARBA" id="ARBA00022741"/>
    </source>
</evidence>
<dbReference type="Pfam" id="PF00009">
    <property type="entry name" value="GTP_EFTU"/>
    <property type="match status" value="1"/>
</dbReference>
<dbReference type="Gene3D" id="3.30.70.870">
    <property type="entry name" value="Elongation Factor G (Translational Gtpase), domain 3"/>
    <property type="match status" value="1"/>
</dbReference>
<keyword evidence="2" id="KW-0648">Protein biosynthesis</keyword>
<dbReference type="InterPro" id="IPR009000">
    <property type="entry name" value="Transl_B-barrel_sf"/>
</dbReference>
<evidence type="ECO:0000313" key="6">
    <source>
        <dbReference type="Proteomes" id="UP001592582"/>
    </source>
</evidence>
<dbReference type="Gene3D" id="3.30.230.10">
    <property type="match status" value="1"/>
</dbReference>
<feature type="domain" description="Tr-type G" evidence="4">
    <location>
        <begin position="1"/>
        <end position="252"/>
    </location>
</feature>